<evidence type="ECO:0000256" key="1">
    <source>
        <dbReference type="SAM" id="MobiDB-lite"/>
    </source>
</evidence>
<feature type="region of interest" description="Disordered" evidence="1">
    <location>
        <begin position="55"/>
        <end position="76"/>
    </location>
</feature>
<dbReference type="Proteomes" id="UP000053841">
    <property type="component" value="Unassembled WGS sequence"/>
</dbReference>
<feature type="region of interest" description="Disordered" evidence="1">
    <location>
        <begin position="1"/>
        <end position="22"/>
    </location>
</feature>
<sequence length="138" mass="14762">MCGGAESREEGDKGAREQSQQSPLIMWPAIPNSGHHQAPCAACTYHARHPTVAQRQTHARTPTSTHPSSLVASGRNPTTQKHYCRVTALDLPTIPQTSSNTIASPCKPNYASCLLSDHGLAHRLCPPCLPPSAWCSTA</sequence>
<dbReference type="HOGENOM" id="CLU_1854911_0_0_1"/>
<keyword evidence="3" id="KW-1185">Reference proteome</keyword>
<organism evidence="2 3">
    <name type="scientific">Cochliobolus carbonum (strain 26-R-13)</name>
    <name type="common">Maize leaf spot fungus</name>
    <name type="synonym">Bipolaris zeicola</name>
    <dbReference type="NCBI Taxonomy" id="930089"/>
    <lineage>
        <taxon>Eukaryota</taxon>
        <taxon>Fungi</taxon>
        <taxon>Dikarya</taxon>
        <taxon>Ascomycota</taxon>
        <taxon>Pezizomycotina</taxon>
        <taxon>Dothideomycetes</taxon>
        <taxon>Pleosporomycetidae</taxon>
        <taxon>Pleosporales</taxon>
        <taxon>Pleosporineae</taxon>
        <taxon>Pleosporaceae</taxon>
        <taxon>Bipolaris</taxon>
    </lineage>
</organism>
<dbReference type="EMBL" id="KI964554">
    <property type="protein sequence ID" value="EUC37083.1"/>
    <property type="molecule type" value="Genomic_DNA"/>
</dbReference>
<gene>
    <name evidence="2" type="ORF">COCCADRAFT_23173</name>
</gene>
<evidence type="ECO:0000313" key="3">
    <source>
        <dbReference type="Proteomes" id="UP000053841"/>
    </source>
</evidence>
<dbReference type="GeneID" id="19145353"/>
<dbReference type="RefSeq" id="XP_007708525.1">
    <property type="nucleotide sequence ID" value="XM_007710335.1"/>
</dbReference>
<dbReference type="AlphaFoldDB" id="W6YH76"/>
<feature type="compositionally biased region" description="Basic and acidic residues" evidence="1">
    <location>
        <begin position="1"/>
        <end position="16"/>
    </location>
</feature>
<evidence type="ECO:0000313" key="2">
    <source>
        <dbReference type="EMBL" id="EUC37083.1"/>
    </source>
</evidence>
<name>W6YH76_COCC2</name>
<protein>
    <submittedName>
        <fullName evidence="2">Uncharacterized protein</fullName>
    </submittedName>
</protein>
<accession>W6YH76</accession>
<reference evidence="2 3" key="1">
    <citation type="journal article" date="2013" name="PLoS Genet.">
        <title>Comparative genome structure, secondary metabolite, and effector coding capacity across Cochliobolus pathogens.</title>
        <authorList>
            <person name="Condon B.J."/>
            <person name="Leng Y."/>
            <person name="Wu D."/>
            <person name="Bushley K.E."/>
            <person name="Ohm R.A."/>
            <person name="Otillar R."/>
            <person name="Martin J."/>
            <person name="Schackwitz W."/>
            <person name="Grimwood J."/>
            <person name="MohdZainudin N."/>
            <person name="Xue C."/>
            <person name="Wang R."/>
            <person name="Manning V.A."/>
            <person name="Dhillon B."/>
            <person name="Tu Z.J."/>
            <person name="Steffenson B.J."/>
            <person name="Salamov A."/>
            <person name="Sun H."/>
            <person name="Lowry S."/>
            <person name="LaButti K."/>
            <person name="Han J."/>
            <person name="Copeland A."/>
            <person name="Lindquist E."/>
            <person name="Barry K."/>
            <person name="Schmutz J."/>
            <person name="Baker S.E."/>
            <person name="Ciuffetti L.M."/>
            <person name="Grigoriev I.V."/>
            <person name="Zhong S."/>
            <person name="Turgeon B.G."/>
        </authorList>
    </citation>
    <scope>NUCLEOTIDE SEQUENCE [LARGE SCALE GENOMIC DNA]</scope>
    <source>
        <strain evidence="2 3">26-R-13</strain>
    </source>
</reference>
<dbReference type="KEGG" id="bze:COCCADRAFT_23173"/>
<proteinExistence type="predicted"/>